<dbReference type="Proteomes" id="UP000015241">
    <property type="component" value="Unassembled WGS sequence"/>
</dbReference>
<dbReference type="GO" id="GO:0042761">
    <property type="term" value="P:very long-chain fatty acid biosynthetic process"/>
    <property type="evidence" value="ECO:0007669"/>
    <property type="project" value="TreeGrafter"/>
</dbReference>
<dbReference type="Pfam" id="PF01151">
    <property type="entry name" value="ELO"/>
    <property type="match status" value="1"/>
</dbReference>
<feature type="transmembrane region" description="Helical" evidence="12">
    <location>
        <begin position="164"/>
        <end position="183"/>
    </location>
</feature>
<comment type="subcellular location">
    <subcellularLocation>
        <location evidence="1">Membrane</location>
        <topology evidence="1">Multi-pass membrane protein</topology>
    </subcellularLocation>
</comment>
<dbReference type="GO" id="GO:0034626">
    <property type="term" value="P:fatty acid elongation, polyunsaturated fatty acid"/>
    <property type="evidence" value="ECO:0007669"/>
    <property type="project" value="TreeGrafter"/>
</dbReference>
<comment type="catalytic activity">
    <reaction evidence="11">
        <text>a very-long-chain acyl-CoA + malonyl-CoA + H(+) = a very-long-chain 3-oxoacyl-CoA + CO2 + CoA</text>
        <dbReference type="Rhea" id="RHEA:32727"/>
        <dbReference type="ChEBI" id="CHEBI:15378"/>
        <dbReference type="ChEBI" id="CHEBI:16526"/>
        <dbReference type="ChEBI" id="CHEBI:57287"/>
        <dbReference type="ChEBI" id="CHEBI:57384"/>
        <dbReference type="ChEBI" id="CHEBI:90725"/>
        <dbReference type="ChEBI" id="CHEBI:90736"/>
        <dbReference type="EC" id="2.3.1.199"/>
    </reaction>
</comment>
<dbReference type="PANTHER" id="PTHR11157">
    <property type="entry name" value="FATTY ACID ACYL TRANSFERASE-RELATED"/>
    <property type="match status" value="1"/>
</dbReference>
<feature type="transmembrane region" description="Helical" evidence="12">
    <location>
        <begin position="203"/>
        <end position="221"/>
    </location>
</feature>
<keyword evidence="8 12" id="KW-0443">Lipid metabolism</keyword>
<protein>
    <recommendedName>
        <fullName evidence="12">Elongation of fatty acids protein</fullName>
        <ecNumber evidence="12">2.3.1.-</ecNumber>
    </recommendedName>
</protein>
<organism evidence="14 15">
    <name type="scientific">Fomitopsis schrenkii</name>
    <name type="common">Brown rot fungus</name>
    <dbReference type="NCBI Taxonomy" id="2126942"/>
    <lineage>
        <taxon>Eukaryota</taxon>
        <taxon>Fungi</taxon>
        <taxon>Dikarya</taxon>
        <taxon>Basidiomycota</taxon>
        <taxon>Agaricomycotina</taxon>
        <taxon>Agaricomycetes</taxon>
        <taxon>Polyporales</taxon>
        <taxon>Fomitopsis</taxon>
    </lineage>
</organism>
<dbReference type="STRING" id="743788.S8EJC7"/>
<keyword evidence="6 12" id="KW-0276">Fatty acid metabolism</keyword>
<keyword evidence="5 12" id="KW-0812">Transmembrane</keyword>
<dbReference type="GO" id="GO:0030148">
    <property type="term" value="P:sphingolipid biosynthetic process"/>
    <property type="evidence" value="ECO:0007669"/>
    <property type="project" value="TreeGrafter"/>
</dbReference>
<keyword evidence="4 12" id="KW-0808">Transferase</keyword>
<dbReference type="EMBL" id="KE504127">
    <property type="protein sequence ID" value="EPT04343.1"/>
    <property type="molecule type" value="Genomic_DNA"/>
</dbReference>
<dbReference type="GO" id="GO:0009922">
    <property type="term" value="F:fatty acid elongase activity"/>
    <property type="evidence" value="ECO:0007669"/>
    <property type="project" value="UniProtKB-EC"/>
</dbReference>
<keyword evidence="9 12" id="KW-0472">Membrane</keyword>
<feature type="region of interest" description="Disordered" evidence="13">
    <location>
        <begin position="269"/>
        <end position="293"/>
    </location>
</feature>
<sequence>MAPIADFLAGAIPWSLQPHLQGYVIGKTPLSTPKQVFPTLAGYLAVVFGLRKYMKNRSPLKLQGLFQLHNIFLSAGSLLLLSCMAEEIAPLYWKHGLFWVMCDEGMWNKRLELFYLINYYFKYLELIDTVFLALKKKPLAFLHVFHHSATALLCYTQLNGKTSVQWIPITINLSVHVLMYYYYYATAGGAKIWWKKHLTTMQIAQFVVDLFAVYFGTYSYYAANYFPNLPNVGSCAGTESAAIFGCALLTSYLLLFIDFYIRTYQKPVKGKAPQANGKPIANGNGVANGHKLE</sequence>
<evidence type="ECO:0000256" key="2">
    <source>
        <dbReference type="ARBA" id="ARBA00007263"/>
    </source>
</evidence>
<feature type="transmembrane region" description="Helical" evidence="12">
    <location>
        <begin position="35"/>
        <end position="50"/>
    </location>
</feature>
<evidence type="ECO:0000256" key="12">
    <source>
        <dbReference type="RuleBase" id="RU361115"/>
    </source>
</evidence>
<evidence type="ECO:0000256" key="8">
    <source>
        <dbReference type="ARBA" id="ARBA00023098"/>
    </source>
</evidence>
<dbReference type="GO" id="GO:0034625">
    <property type="term" value="P:fatty acid elongation, monounsaturated fatty acid"/>
    <property type="evidence" value="ECO:0007669"/>
    <property type="project" value="TreeGrafter"/>
</dbReference>
<dbReference type="FunCoup" id="S8EJC7">
    <property type="interactions" value="322"/>
</dbReference>
<evidence type="ECO:0000256" key="10">
    <source>
        <dbReference type="ARBA" id="ARBA00023160"/>
    </source>
</evidence>
<dbReference type="InterPro" id="IPR002076">
    <property type="entry name" value="ELO_fam"/>
</dbReference>
<evidence type="ECO:0000256" key="13">
    <source>
        <dbReference type="SAM" id="MobiDB-lite"/>
    </source>
</evidence>
<name>S8EJC7_FOMSC</name>
<keyword evidence="10 12" id="KW-0275">Fatty acid biosynthesis</keyword>
<feature type="transmembrane region" description="Helical" evidence="12">
    <location>
        <begin position="71"/>
        <end position="93"/>
    </location>
</feature>
<feature type="transmembrane region" description="Helical" evidence="12">
    <location>
        <begin position="241"/>
        <end position="261"/>
    </location>
</feature>
<dbReference type="GO" id="GO:0005789">
    <property type="term" value="C:endoplasmic reticulum membrane"/>
    <property type="evidence" value="ECO:0007669"/>
    <property type="project" value="TreeGrafter"/>
</dbReference>
<dbReference type="OrthoDB" id="434092at2759"/>
<evidence type="ECO:0000313" key="14">
    <source>
        <dbReference type="EMBL" id="EPT04343.1"/>
    </source>
</evidence>
<evidence type="ECO:0000256" key="6">
    <source>
        <dbReference type="ARBA" id="ARBA00022832"/>
    </source>
</evidence>
<dbReference type="EC" id="2.3.1.-" evidence="12"/>
<reference evidence="14 15" key="1">
    <citation type="journal article" date="2012" name="Science">
        <title>The Paleozoic origin of enzymatic lignin decomposition reconstructed from 31 fungal genomes.</title>
        <authorList>
            <person name="Floudas D."/>
            <person name="Binder M."/>
            <person name="Riley R."/>
            <person name="Barry K."/>
            <person name="Blanchette R.A."/>
            <person name="Henrissat B."/>
            <person name="Martinez A.T."/>
            <person name="Otillar R."/>
            <person name="Spatafora J.W."/>
            <person name="Yadav J.S."/>
            <person name="Aerts A."/>
            <person name="Benoit I."/>
            <person name="Boyd A."/>
            <person name="Carlson A."/>
            <person name="Copeland A."/>
            <person name="Coutinho P.M."/>
            <person name="de Vries R.P."/>
            <person name="Ferreira P."/>
            <person name="Findley K."/>
            <person name="Foster B."/>
            <person name="Gaskell J."/>
            <person name="Glotzer D."/>
            <person name="Gorecki P."/>
            <person name="Heitman J."/>
            <person name="Hesse C."/>
            <person name="Hori C."/>
            <person name="Igarashi K."/>
            <person name="Jurgens J.A."/>
            <person name="Kallen N."/>
            <person name="Kersten P."/>
            <person name="Kohler A."/>
            <person name="Kuees U."/>
            <person name="Kumar T.K.A."/>
            <person name="Kuo A."/>
            <person name="LaButti K."/>
            <person name="Larrondo L.F."/>
            <person name="Lindquist E."/>
            <person name="Ling A."/>
            <person name="Lombard V."/>
            <person name="Lucas S."/>
            <person name="Lundell T."/>
            <person name="Martin R."/>
            <person name="McLaughlin D.J."/>
            <person name="Morgenstern I."/>
            <person name="Morin E."/>
            <person name="Murat C."/>
            <person name="Nagy L.G."/>
            <person name="Nolan M."/>
            <person name="Ohm R.A."/>
            <person name="Patyshakuliyeva A."/>
            <person name="Rokas A."/>
            <person name="Ruiz-Duenas F.J."/>
            <person name="Sabat G."/>
            <person name="Salamov A."/>
            <person name="Samejima M."/>
            <person name="Schmutz J."/>
            <person name="Slot J.C."/>
            <person name="St John F."/>
            <person name="Stenlid J."/>
            <person name="Sun H."/>
            <person name="Sun S."/>
            <person name="Syed K."/>
            <person name="Tsang A."/>
            <person name="Wiebenga A."/>
            <person name="Young D."/>
            <person name="Pisabarro A."/>
            <person name="Eastwood D.C."/>
            <person name="Martin F."/>
            <person name="Cullen D."/>
            <person name="Grigoriev I.V."/>
            <person name="Hibbett D.S."/>
        </authorList>
    </citation>
    <scope>NUCLEOTIDE SEQUENCE</scope>
    <source>
        <strain evidence="15">FP-58527</strain>
    </source>
</reference>
<evidence type="ECO:0000256" key="4">
    <source>
        <dbReference type="ARBA" id="ARBA00022679"/>
    </source>
</evidence>
<evidence type="ECO:0000256" key="9">
    <source>
        <dbReference type="ARBA" id="ARBA00023136"/>
    </source>
</evidence>
<keyword evidence="15" id="KW-1185">Reference proteome</keyword>
<proteinExistence type="inferred from homology"/>
<dbReference type="PANTHER" id="PTHR11157:SF134">
    <property type="entry name" value="ELONGATION OF FATTY ACIDS PROTEIN 1-RELATED"/>
    <property type="match status" value="1"/>
</dbReference>
<evidence type="ECO:0000256" key="1">
    <source>
        <dbReference type="ARBA" id="ARBA00004141"/>
    </source>
</evidence>
<keyword evidence="3 12" id="KW-0444">Lipid biosynthesis</keyword>
<comment type="similarity">
    <text evidence="2 12">Belongs to the ELO family.</text>
</comment>
<dbReference type="AlphaFoldDB" id="S8EJC7"/>
<dbReference type="InParanoid" id="S8EJC7"/>
<dbReference type="InterPro" id="IPR030457">
    <property type="entry name" value="ELO_CS"/>
</dbReference>
<evidence type="ECO:0000256" key="7">
    <source>
        <dbReference type="ARBA" id="ARBA00022989"/>
    </source>
</evidence>
<evidence type="ECO:0000313" key="15">
    <source>
        <dbReference type="Proteomes" id="UP000015241"/>
    </source>
</evidence>
<keyword evidence="7 12" id="KW-1133">Transmembrane helix</keyword>
<accession>S8EJC7</accession>
<dbReference type="PROSITE" id="PS01188">
    <property type="entry name" value="ELO"/>
    <property type="match status" value="1"/>
</dbReference>
<dbReference type="eggNOG" id="KOG3071">
    <property type="taxonomic scope" value="Eukaryota"/>
</dbReference>
<comment type="catalytic activity">
    <reaction evidence="12">
        <text>an acyl-CoA + malonyl-CoA + H(+) = a 3-oxoacyl-CoA + CO2 + CoA</text>
        <dbReference type="Rhea" id="RHEA:50252"/>
        <dbReference type="ChEBI" id="CHEBI:15378"/>
        <dbReference type="ChEBI" id="CHEBI:16526"/>
        <dbReference type="ChEBI" id="CHEBI:57287"/>
        <dbReference type="ChEBI" id="CHEBI:57384"/>
        <dbReference type="ChEBI" id="CHEBI:58342"/>
        <dbReference type="ChEBI" id="CHEBI:90726"/>
    </reaction>
    <physiologicalReaction direction="left-to-right" evidence="12">
        <dbReference type="Rhea" id="RHEA:50253"/>
    </physiologicalReaction>
</comment>
<evidence type="ECO:0000256" key="11">
    <source>
        <dbReference type="ARBA" id="ARBA00047375"/>
    </source>
</evidence>
<dbReference type="HOGENOM" id="CLU_048483_6_1_1"/>
<gene>
    <name evidence="14" type="ORF">FOMPIDRAFT_159174</name>
</gene>
<evidence type="ECO:0000256" key="5">
    <source>
        <dbReference type="ARBA" id="ARBA00022692"/>
    </source>
</evidence>
<dbReference type="GO" id="GO:0019367">
    <property type="term" value="P:fatty acid elongation, saturated fatty acid"/>
    <property type="evidence" value="ECO:0007669"/>
    <property type="project" value="TreeGrafter"/>
</dbReference>
<evidence type="ECO:0000256" key="3">
    <source>
        <dbReference type="ARBA" id="ARBA00022516"/>
    </source>
</evidence>